<proteinExistence type="predicted"/>
<sequence length="315" mass="35272">MGARDKRTGHLRFGSIDIDAPRLSRFGNRLLAKLQNIVGCEEAYFLHEIRGIKGVGEHDPTDTEARWDCLNHVLEAVDRGAIDTDEWMVDVALEYSKGGHVMQWLAQGHLGLLRFLLPSVPTDEHLQRIMDRRGFALDRAAQLGDLAGFRLAVPSAAARADGVTYLNVYSTDKSQTYHLHPSMFRPHYATELIGNALPKLRNDLDEMSKVYAAARGKWGDEDSGSPGNARLEIRVPLRGAGDVLVQLPPNVVAASMVAVPTWTWWDFKFTRLTALNYVLTNFERADPEARAWPESLMLGAWVIHCVNALHRRPDD</sequence>
<dbReference type="AlphaFoldDB" id="A0A166D803"/>
<keyword evidence="2" id="KW-1185">Reference proteome</keyword>
<gene>
    <name evidence="1" type="ORF">FIBSPDRAFT_751783</name>
</gene>
<evidence type="ECO:0000313" key="2">
    <source>
        <dbReference type="Proteomes" id="UP000076532"/>
    </source>
</evidence>
<dbReference type="EMBL" id="KV417617">
    <property type="protein sequence ID" value="KZP14420.1"/>
    <property type="molecule type" value="Genomic_DNA"/>
</dbReference>
<organism evidence="1 2">
    <name type="scientific">Athelia psychrophila</name>
    <dbReference type="NCBI Taxonomy" id="1759441"/>
    <lineage>
        <taxon>Eukaryota</taxon>
        <taxon>Fungi</taxon>
        <taxon>Dikarya</taxon>
        <taxon>Basidiomycota</taxon>
        <taxon>Agaricomycotina</taxon>
        <taxon>Agaricomycetes</taxon>
        <taxon>Agaricomycetidae</taxon>
        <taxon>Atheliales</taxon>
        <taxon>Atheliaceae</taxon>
        <taxon>Athelia</taxon>
    </lineage>
</organism>
<feature type="non-terminal residue" evidence="1">
    <location>
        <position position="315"/>
    </location>
</feature>
<name>A0A166D803_9AGAM</name>
<reference evidence="1 2" key="1">
    <citation type="journal article" date="2016" name="Mol. Biol. Evol.">
        <title>Comparative Genomics of Early-Diverging Mushroom-Forming Fungi Provides Insights into the Origins of Lignocellulose Decay Capabilities.</title>
        <authorList>
            <person name="Nagy L.G."/>
            <person name="Riley R."/>
            <person name="Tritt A."/>
            <person name="Adam C."/>
            <person name="Daum C."/>
            <person name="Floudas D."/>
            <person name="Sun H."/>
            <person name="Yadav J.S."/>
            <person name="Pangilinan J."/>
            <person name="Larsson K.H."/>
            <person name="Matsuura K."/>
            <person name="Barry K."/>
            <person name="Labutti K."/>
            <person name="Kuo R."/>
            <person name="Ohm R.A."/>
            <person name="Bhattacharya S.S."/>
            <person name="Shirouzu T."/>
            <person name="Yoshinaga Y."/>
            <person name="Martin F.M."/>
            <person name="Grigoriev I.V."/>
            <person name="Hibbett D.S."/>
        </authorList>
    </citation>
    <scope>NUCLEOTIDE SEQUENCE [LARGE SCALE GENOMIC DNA]</scope>
    <source>
        <strain evidence="1 2">CBS 109695</strain>
    </source>
</reference>
<accession>A0A166D803</accession>
<evidence type="ECO:0000313" key="1">
    <source>
        <dbReference type="EMBL" id="KZP14420.1"/>
    </source>
</evidence>
<dbReference type="STRING" id="436010.A0A166D803"/>
<dbReference type="Proteomes" id="UP000076532">
    <property type="component" value="Unassembled WGS sequence"/>
</dbReference>
<dbReference type="OrthoDB" id="3261690at2759"/>
<protein>
    <submittedName>
        <fullName evidence="1">Uncharacterized protein</fullName>
    </submittedName>
</protein>